<protein>
    <submittedName>
        <fullName evidence="1">Gll1355 protein</fullName>
    </submittedName>
</protein>
<organism evidence="1 2">
    <name type="scientific">Gloeobacter violaceus (strain ATCC 29082 / PCC 7421)</name>
    <dbReference type="NCBI Taxonomy" id="251221"/>
    <lineage>
        <taxon>Bacteria</taxon>
        <taxon>Bacillati</taxon>
        <taxon>Cyanobacteriota</taxon>
        <taxon>Cyanophyceae</taxon>
        <taxon>Gloeobacterales</taxon>
        <taxon>Gloeobacteraceae</taxon>
        <taxon>Gloeobacter</taxon>
    </lineage>
</organism>
<evidence type="ECO:0000313" key="1">
    <source>
        <dbReference type="EMBL" id="BAC89296.1"/>
    </source>
</evidence>
<evidence type="ECO:0000313" key="2">
    <source>
        <dbReference type="Proteomes" id="UP000000557"/>
    </source>
</evidence>
<dbReference type="RefSeq" id="WP_011141355.1">
    <property type="nucleotide sequence ID" value="NC_005125.1"/>
</dbReference>
<keyword evidence="2" id="KW-1185">Reference proteome</keyword>
<reference evidence="1 2" key="2">
    <citation type="journal article" date="2003" name="DNA Res.">
        <title>Complete genome structure of Gloeobacter violaceus PCC 7421, a cyanobacterium that lacks thylakoids (supplement).</title>
        <authorList>
            <person name="Nakamura Y."/>
            <person name="Kaneko T."/>
            <person name="Sato S."/>
            <person name="Mimuro M."/>
            <person name="Miyashita H."/>
            <person name="Tsuchiya T."/>
            <person name="Sasamoto S."/>
            <person name="Watanabe A."/>
            <person name="Kawashima K."/>
            <person name="Kishida Y."/>
            <person name="Kiyokawa C."/>
            <person name="Kohara M."/>
            <person name="Matsumoto M."/>
            <person name="Matsuno A."/>
            <person name="Nakazaki N."/>
            <person name="Shimpo S."/>
            <person name="Takeuchi C."/>
            <person name="Yamada M."/>
            <person name="Tabata S."/>
        </authorList>
    </citation>
    <scope>NUCLEOTIDE SEQUENCE [LARGE SCALE GENOMIC DNA]</scope>
    <source>
        <strain evidence="2">ATCC 29082 / PCC 7421</strain>
    </source>
</reference>
<accession>Q7NKX1</accession>
<dbReference type="OrthoDB" id="746143at2"/>
<dbReference type="EMBL" id="BA000045">
    <property type="protein sequence ID" value="BAC89296.1"/>
    <property type="molecule type" value="Genomic_DNA"/>
</dbReference>
<gene>
    <name evidence="1" type="ordered locus">gll1355</name>
</gene>
<dbReference type="EnsemblBacteria" id="BAC89296">
    <property type="protein sequence ID" value="BAC89296"/>
    <property type="gene ID" value="BAC89296"/>
</dbReference>
<dbReference type="AlphaFoldDB" id="Q7NKX1"/>
<proteinExistence type="predicted"/>
<dbReference type="Proteomes" id="UP000000557">
    <property type="component" value="Chromosome"/>
</dbReference>
<dbReference type="InParanoid" id="Q7NKX1"/>
<name>Q7NKX1_GLOVI</name>
<dbReference type="STRING" id="251221.gene:10758838"/>
<dbReference type="PATRIC" id="fig|251221.4.peg.1382"/>
<reference evidence="1 2" key="1">
    <citation type="journal article" date="2003" name="DNA Res.">
        <title>Complete genome structure of Gloeobacter violaceus PCC 7421, a cyanobacterium that lacks thylakoids.</title>
        <authorList>
            <person name="Nakamura Y."/>
            <person name="Kaneko T."/>
            <person name="Sato S."/>
            <person name="Mimuro M."/>
            <person name="Miyashita H."/>
            <person name="Tsuchiya T."/>
            <person name="Sasamoto S."/>
            <person name="Watanabe A."/>
            <person name="Kawashima K."/>
            <person name="Kishida Y."/>
            <person name="Kiyokawa C."/>
            <person name="Kohara M."/>
            <person name="Matsumoto M."/>
            <person name="Matsuno A."/>
            <person name="Nakazaki N."/>
            <person name="Shimpo S."/>
            <person name="Takeuchi C."/>
            <person name="Yamada M."/>
            <person name="Tabata S."/>
        </authorList>
    </citation>
    <scope>NUCLEOTIDE SEQUENCE [LARGE SCALE GENOMIC DNA]</scope>
    <source>
        <strain evidence="2">ATCC 29082 / PCC 7421</strain>
    </source>
</reference>
<dbReference type="eggNOG" id="ENOG50334T6">
    <property type="taxonomic scope" value="Bacteria"/>
</dbReference>
<dbReference type="KEGG" id="gvi:gll1355"/>
<sequence length="278" mass="30796">MRRREVLNLLGALPVGGLSAAAGEHSVLLGNPADKLKLVVRDSGQPGPLYFVPHDDENIAVRAVERWWQSRPSGVLIELQQTGRRYIYQHLGGRRLWCDPNRMYSEPRVVAAQITALRPKCAVVPPAAASFGPTDLDLAGTHFARIGAQVLATLGEWLGRSYGPLVGLHNNTDGSLNVRSVFKRSEKPAVYRATGADPDDFFLVTEAGDFDALRTLGFNVVLQPARIADDGSLSVWAARNRVRYFNVEAQHRDCLDYDRARGHLDYQTRMLRALESLL</sequence>
<dbReference type="HOGENOM" id="CLU_996633_0_0_3"/>